<reference evidence="10" key="1">
    <citation type="submission" date="2024-03" db="EMBL/GenBank/DDBJ databases">
        <title>Chitinophaga horti sp. nov., isolated from garden soil.</title>
        <authorList>
            <person name="Lee D.S."/>
            <person name="Han D.M."/>
            <person name="Baek J.H."/>
            <person name="Choi D.G."/>
            <person name="Jeon J.H."/>
            <person name="Jeon C.O."/>
        </authorList>
    </citation>
    <scope>NUCLEOTIDE SEQUENCE [LARGE SCALE GENOMIC DNA]</scope>
    <source>
        <strain evidence="10">GPA1</strain>
    </source>
</reference>
<dbReference type="Pfam" id="PF07980">
    <property type="entry name" value="SusD_RagB"/>
    <property type="match status" value="1"/>
</dbReference>
<organism evidence="9 10">
    <name type="scientific">Chitinophaga pollutisoli</name>
    <dbReference type="NCBI Taxonomy" id="3133966"/>
    <lineage>
        <taxon>Bacteria</taxon>
        <taxon>Pseudomonadati</taxon>
        <taxon>Bacteroidota</taxon>
        <taxon>Chitinophagia</taxon>
        <taxon>Chitinophagales</taxon>
        <taxon>Chitinophagaceae</taxon>
        <taxon>Chitinophaga</taxon>
    </lineage>
</organism>
<evidence type="ECO:0000256" key="3">
    <source>
        <dbReference type="ARBA" id="ARBA00022729"/>
    </source>
</evidence>
<feature type="domain" description="SusD-like N-terminal" evidence="8">
    <location>
        <begin position="43"/>
        <end position="219"/>
    </location>
</feature>
<keyword evidence="10" id="KW-1185">Reference proteome</keyword>
<keyword evidence="3 6" id="KW-0732">Signal</keyword>
<dbReference type="PROSITE" id="PS51257">
    <property type="entry name" value="PROKAR_LIPOPROTEIN"/>
    <property type="match status" value="1"/>
</dbReference>
<feature type="domain" description="RagB/SusD" evidence="7">
    <location>
        <begin position="323"/>
        <end position="464"/>
    </location>
</feature>
<dbReference type="Gene3D" id="1.25.40.390">
    <property type="match status" value="1"/>
</dbReference>
<evidence type="ECO:0000259" key="8">
    <source>
        <dbReference type="Pfam" id="PF14322"/>
    </source>
</evidence>
<gene>
    <name evidence="9" type="ORF">WJU16_14750</name>
</gene>
<dbReference type="EMBL" id="CP149822">
    <property type="protein sequence ID" value="WZN39262.1"/>
    <property type="molecule type" value="Genomic_DNA"/>
</dbReference>
<feature type="chain" id="PRO_5045270466" evidence="6">
    <location>
        <begin position="17"/>
        <end position="465"/>
    </location>
</feature>
<dbReference type="InterPro" id="IPR033985">
    <property type="entry name" value="SusD-like_N"/>
</dbReference>
<evidence type="ECO:0000256" key="6">
    <source>
        <dbReference type="SAM" id="SignalP"/>
    </source>
</evidence>
<dbReference type="InterPro" id="IPR012944">
    <property type="entry name" value="SusD_RagB_dom"/>
</dbReference>
<name>A0ABZ2YJ31_9BACT</name>
<evidence type="ECO:0000256" key="2">
    <source>
        <dbReference type="ARBA" id="ARBA00006275"/>
    </source>
</evidence>
<dbReference type="SUPFAM" id="SSF48452">
    <property type="entry name" value="TPR-like"/>
    <property type="match status" value="1"/>
</dbReference>
<evidence type="ECO:0000313" key="10">
    <source>
        <dbReference type="Proteomes" id="UP001485459"/>
    </source>
</evidence>
<accession>A0ABZ2YJ31</accession>
<dbReference type="InterPro" id="IPR011990">
    <property type="entry name" value="TPR-like_helical_dom_sf"/>
</dbReference>
<proteinExistence type="inferred from homology"/>
<evidence type="ECO:0000256" key="4">
    <source>
        <dbReference type="ARBA" id="ARBA00023136"/>
    </source>
</evidence>
<dbReference type="RefSeq" id="WP_341834254.1">
    <property type="nucleotide sequence ID" value="NZ_CP149822.1"/>
</dbReference>
<evidence type="ECO:0000256" key="5">
    <source>
        <dbReference type="ARBA" id="ARBA00023237"/>
    </source>
</evidence>
<keyword evidence="4" id="KW-0472">Membrane</keyword>
<evidence type="ECO:0000259" key="7">
    <source>
        <dbReference type="Pfam" id="PF07980"/>
    </source>
</evidence>
<sequence>MKLMFRYSLLAAWMMAASCLGDLDVKPAGVKDASVAFQDVDDVNTGVLGAYAALNGQSIKISSLISDENMLPMENTSNDGVKVFEWQHDASTPNVVPAWQGNYQAIDRVNRILAVIDGVHAELPDVERKHRLKGELLAIRAYCHLELLRHYAVDYAADSAGVPIMTVSQAGQPARNKVGEVFAQIRKDLDGAKALIPASWTSAGRITRLAVLAIEARTALYQQDWTTAIAASREVMDAVPLATAAQFPEIWTDVRNNEVVWKLEREPVDERFGAFYRLAGGMVLFAPSFKLIGVFDRANDVRFNSWIADLNPSPVDTRWAVTKYAGGQPANYNLTDIKLFRVSEMYLIHAEAQVRKAGPDIAAANNDLQALRSQRINNYVHSAFGNAAQAMAAIEEERFRELAFEGHRYFDLRRWKKDIVRLPADIVAVGGTDLTLSPARKNYYMPIPLAELQANRNIRQHPLYE</sequence>
<dbReference type="Proteomes" id="UP001485459">
    <property type="component" value="Chromosome"/>
</dbReference>
<protein>
    <submittedName>
        <fullName evidence="9">RagB/SusD family nutrient uptake outer membrane protein</fullName>
    </submittedName>
</protein>
<evidence type="ECO:0000313" key="9">
    <source>
        <dbReference type="EMBL" id="WZN39262.1"/>
    </source>
</evidence>
<evidence type="ECO:0000256" key="1">
    <source>
        <dbReference type="ARBA" id="ARBA00004442"/>
    </source>
</evidence>
<keyword evidence="5" id="KW-0998">Cell outer membrane</keyword>
<comment type="subcellular location">
    <subcellularLocation>
        <location evidence="1">Cell outer membrane</location>
    </subcellularLocation>
</comment>
<comment type="similarity">
    <text evidence="2">Belongs to the SusD family.</text>
</comment>
<feature type="signal peptide" evidence="6">
    <location>
        <begin position="1"/>
        <end position="16"/>
    </location>
</feature>
<dbReference type="Pfam" id="PF14322">
    <property type="entry name" value="SusD-like_3"/>
    <property type="match status" value="1"/>
</dbReference>